<evidence type="ECO:0000313" key="2">
    <source>
        <dbReference type="Proteomes" id="UP000054324"/>
    </source>
</evidence>
<reference evidence="1 2" key="1">
    <citation type="submission" date="2013-11" db="EMBL/GenBank/DDBJ databases">
        <title>Opisthorchis viverrini - life in the bile duct.</title>
        <authorList>
            <person name="Young N.D."/>
            <person name="Nagarajan N."/>
            <person name="Lin S.J."/>
            <person name="Korhonen P.K."/>
            <person name="Jex A.R."/>
            <person name="Hall R.S."/>
            <person name="Safavi-Hemami H."/>
            <person name="Kaewkong W."/>
            <person name="Bertrand D."/>
            <person name="Gao S."/>
            <person name="Seet Q."/>
            <person name="Wongkham S."/>
            <person name="Teh B.T."/>
            <person name="Wongkham C."/>
            <person name="Intapan P.M."/>
            <person name="Maleewong W."/>
            <person name="Yang X."/>
            <person name="Hu M."/>
            <person name="Wang Z."/>
            <person name="Hofmann A."/>
            <person name="Sternberg P.W."/>
            <person name="Tan P."/>
            <person name="Wang J."/>
            <person name="Gasser R.B."/>
        </authorList>
    </citation>
    <scope>NUCLEOTIDE SEQUENCE [LARGE SCALE GENOMIC DNA]</scope>
</reference>
<dbReference type="STRING" id="6198.A0A074ZS98"/>
<proteinExistence type="predicted"/>
<dbReference type="KEGG" id="ovi:T265_03495"/>
<sequence length="118" mass="13303">MTELFPTVSPASYLRCWVHGWFRWNRSLRLAAGGGYAFGAAISRSLLGPPKDEPVKELHRTKTSTSPYIGWMYDKAVDAAESLFDENFSDYFLNSISVAPLIRLVSDWEFLPDLASQP</sequence>
<name>A0A074ZS98_OPIVI</name>
<dbReference type="AlphaFoldDB" id="A0A074ZS98"/>
<organism evidence="1 2">
    <name type="scientific">Opisthorchis viverrini</name>
    <name type="common">Southeast Asian liver fluke</name>
    <dbReference type="NCBI Taxonomy" id="6198"/>
    <lineage>
        <taxon>Eukaryota</taxon>
        <taxon>Metazoa</taxon>
        <taxon>Spiralia</taxon>
        <taxon>Lophotrochozoa</taxon>
        <taxon>Platyhelminthes</taxon>
        <taxon>Trematoda</taxon>
        <taxon>Digenea</taxon>
        <taxon>Opisthorchiida</taxon>
        <taxon>Opisthorchiata</taxon>
        <taxon>Opisthorchiidae</taxon>
        <taxon>Opisthorchis</taxon>
    </lineage>
</organism>
<dbReference type="OrthoDB" id="10513953at2759"/>
<keyword evidence="2" id="KW-1185">Reference proteome</keyword>
<dbReference type="Proteomes" id="UP000054324">
    <property type="component" value="Unassembled WGS sequence"/>
</dbReference>
<gene>
    <name evidence="1" type="ORF">T265_03495</name>
</gene>
<protein>
    <submittedName>
        <fullName evidence="1">Uncharacterized protein</fullName>
    </submittedName>
</protein>
<dbReference type="RefSeq" id="XP_009166259.1">
    <property type="nucleotide sequence ID" value="XM_009167995.1"/>
</dbReference>
<evidence type="ECO:0000313" key="1">
    <source>
        <dbReference type="EMBL" id="KER30016.1"/>
    </source>
</evidence>
<accession>A0A074ZS98</accession>
<dbReference type="CTD" id="20317682"/>
<dbReference type="GeneID" id="20317682"/>
<dbReference type="EMBL" id="KL596668">
    <property type="protein sequence ID" value="KER30016.1"/>
    <property type="molecule type" value="Genomic_DNA"/>
</dbReference>